<keyword evidence="1" id="KW-0812">Transmembrane</keyword>
<evidence type="ECO:0000256" key="1">
    <source>
        <dbReference type="SAM" id="Phobius"/>
    </source>
</evidence>
<keyword evidence="3" id="KW-1185">Reference proteome</keyword>
<keyword evidence="1" id="KW-1133">Transmembrane helix</keyword>
<dbReference type="AlphaFoldDB" id="A0AAW1PUC6"/>
<evidence type="ECO:0000313" key="2">
    <source>
        <dbReference type="EMBL" id="KAK9813126.1"/>
    </source>
</evidence>
<proteinExistence type="predicted"/>
<dbReference type="EMBL" id="JALJOR010000008">
    <property type="protein sequence ID" value="KAK9813126.1"/>
    <property type="molecule type" value="Genomic_DNA"/>
</dbReference>
<accession>A0AAW1PUC6</accession>
<feature type="transmembrane region" description="Helical" evidence="1">
    <location>
        <begin position="70"/>
        <end position="92"/>
    </location>
</feature>
<organism evidence="2 3">
    <name type="scientific">[Myrmecia] bisecta</name>
    <dbReference type="NCBI Taxonomy" id="41462"/>
    <lineage>
        <taxon>Eukaryota</taxon>
        <taxon>Viridiplantae</taxon>
        <taxon>Chlorophyta</taxon>
        <taxon>core chlorophytes</taxon>
        <taxon>Trebouxiophyceae</taxon>
        <taxon>Trebouxiales</taxon>
        <taxon>Trebouxiaceae</taxon>
        <taxon>Myrmecia</taxon>
    </lineage>
</organism>
<dbReference type="Proteomes" id="UP001489004">
    <property type="component" value="Unassembled WGS sequence"/>
</dbReference>
<protein>
    <submittedName>
        <fullName evidence="2">Uncharacterized protein</fullName>
    </submittedName>
</protein>
<feature type="transmembrane region" description="Helical" evidence="1">
    <location>
        <begin position="125"/>
        <end position="148"/>
    </location>
</feature>
<gene>
    <name evidence="2" type="ORF">WJX72_009501</name>
</gene>
<comment type="caution">
    <text evidence="2">The sequence shown here is derived from an EMBL/GenBank/DDBJ whole genome shotgun (WGS) entry which is preliminary data.</text>
</comment>
<keyword evidence="1" id="KW-0472">Membrane</keyword>
<sequence length="180" mass="20139">MARRQTARAWLPPSLLSCSHCPLWWEADAGRSCWQGSWESLLRQERKPSRTASYTAWKTAARRGTGWSKWGPLVLVVLSVPLVMADLTRHVLQDAGIWPSPGSDMYRPDCDHSARHLGGITCLSLVGWLFTIVFTYLGFACLIAGVLWGADIHIKLRRAWRDIRRARQRSRNAAAAGSAA</sequence>
<evidence type="ECO:0000313" key="3">
    <source>
        <dbReference type="Proteomes" id="UP001489004"/>
    </source>
</evidence>
<reference evidence="2 3" key="1">
    <citation type="journal article" date="2024" name="Nat. Commun.">
        <title>Phylogenomics reveals the evolutionary origins of lichenization in chlorophyte algae.</title>
        <authorList>
            <person name="Puginier C."/>
            <person name="Libourel C."/>
            <person name="Otte J."/>
            <person name="Skaloud P."/>
            <person name="Haon M."/>
            <person name="Grisel S."/>
            <person name="Petersen M."/>
            <person name="Berrin J.G."/>
            <person name="Delaux P.M."/>
            <person name="Dal Grande F."/>
            <person name="Keller J."/>
        </authorList>
    </citation>
    <scope>NUCLEOTIDE SEQUENCE [LARGE SCALE GENOMIC DNA]</scope>
    <source>
        <strain evidence="2 3">SAG 2043</strain>
    </source>
</reference>
<name>A0AAW1PUC6_9CHLO</name>